<sequence length="72" mass="8554">MQDNYKETRAKSKKFVRYADGAELYSMSVSKFMQLAKDAKACYKVNQLVLVNLEIIDKYLEMFHIVEDDFYK</sequence>
<comment type="caution">
    <text evidence="1">The sequence shown here is derived from an EMBL/GenBank/DDBJ whole genome shotgun (WGS) entry which is preliminary data.</text>
</comment>
<protein>
    <submittedName>
        <fullName evidence="1">Transcriptional regulator</fullName>
    </submittedName>
</protein>
<dbReference type="Proteomes" id="UP000283501">
    <property type="component" value="Unassembled WGS sequence"/>
</dbReference>
<gene>
    <name evidence="1" type="ORF">DW703_07025</name>
</gene>
<accession>A0A414M5U4</accession>
<evidence type="ECO:0000313" key="1">
    <source>
        <dbReference type="EMBL" id="RHF04820.1"/>
    </source>
</evidence>
<organism evidence="1 2">
    <name type="scientific">Agathobacter rectalis</name>
    <dbReference type="NCBI Taxonomy" id="39491"/>
    <lineage>
        <taxon>Bacteria</taxon>
        <taxon>Bacillati</taxon>
        <taxon>Bacillota</taxon>
        <taxon>Clostridia</taxon>
        <taxon>Lachnospirales</taxon>
        <taxon>Lachnospiraceae</taxon>
        <taxon>Agathobacter</taxon>
    </lineage>
</organism>
<proteinExistence type="predicted"/>
<reference evidence="1 2" key="1">
    <citation type="submission" date="2018-08" db="EMBL/GenBank/DDBJ databases">
        <title>A genome reference for cultivated species of the human gut microbiota.</title>
        <authorList>
            <person name="Zou Y."/>
            <person name="Xue W."/>
            <person name="Luo G."/>
        </authorList>
    </citation>
    <scope>NUCLEOTIDE SEQUENCE [LARGE SCALE GENOMIC DNA]</scope>
    <source>
        <strain evidence="1 2">AM26-2LB</strain>
    </source>
</reference>
<name>A0A414M5U4_9FIRM</name>
<dbReference type="Pfam" id="PF20063">
    <property type="entry name" value="DUF6462"/>
    <property type="match status" value="1"/>
</dbReference>
<evidence type="ECO:0000313" key="2">
    <source>
        <dbReference type="Proteomes" id="UP000283501"/>
    </source>
</evidence>
<dbReference type="AlphaFoldDB" id="A0A414M5U4"/>
<dbReference type="InterPro" id="IPR045591">
    <property type="entry name" value="DUF6462"/>
</dbReference>
<dbReference type="EMBL" id="QSKY01000008">
    <property type="protein sequence ID" value="RHF04820.1"/>
    <property type="molecule type" value="Genomic_DNA"/>
</dbReference>
<dbReference type="RefSeq" id="WP_118140950.1">
    <property type="nucleotide sequence ID" value="NZ_QSKY01000008.1"/>
</dbReference>